<sequence length="649" mass="71737">MSFLRKRRGSQCSFANGDDEITVRKLVCTDIELKSRSDTIQSARSSCSSVEASDFAVNESCVIRNFPKHKSSHLQFLAWVAYTRKYTDVYISDDERRTCPLAWCREKFNDQEAMLQHVWNCPHLAKGIYHCFQCNKIERVGKSSCKRCQGTPSRKDRMASVAKKIFSKLGAKPSRSDHISTSSSLQSSEHSSEGFRESKSSVPPYSQDPSQQNQSMSWSHPGAQELGTSNVIPEMAGESASYELPDTFISEMAGSECPIELGGSVGMWEDNFYAETFEEWDWPSLPLPKARGSSPKLEIDTSVAYSSRPANWTETPLSATFISPMSAFGNFQTSNMFSPIEISPTDSDTSGMSYLTDSGYSSATTQSATFSSTGSFRRLPSVGEMKGKKREFGTASEAWIKDTAIPIPQDIFSVVANPVLTPNNVGVTISKNHPAGRCTESPSPKLTTSHWHDAPSLVLAFSQSLDAHIQHTKSRLQDLLPTSTTTELISMSRTSIVSIGLEVLTGILEGRTPTAMTQIFAFTHIACALAIAIDDDEAKILTQKWFQDTLRWSSGLRGGRQQKGYEEVAKAIWQPLEILAVNGPIHSLQHSQQNALASACKHFLDIFESLDSPKSRPSTAIQQFDFAQASFEHRAKTRVTDELIQKTSN</sequence>
<feature type="compositionally biased region" description="Basic and acidic residues" evidence="1">
    <location>
        <begin position="190"/>
        <end position="199"/>
    </location>
</feature>
<name>A0ABR4CGJ5_9HELO</name>
<gene>
    <name evidence="2" type="ORF">VTL71DRAFT_15416</name>
</gene>
<evidence type="ECO:0000256" key="1">
    <source>
        <dbReference type="SAM" id="MobiDB-lite"/>
    </source>
</evidence>
<dbReference type="Proteomes" id="UP001595075">
    <property type="component" value="Unassembled WGS sequence"/>
</dbReference>
<evidence type="ECO:0008006" key="4">
    <source>
        <dbReference type="Google" id="ProtNLM"/>
    </source>
</evidence>
<reference evidence="2 3" key="1">
    <citation type="journal article" date="2024" name="Commun. Biol.">
        <title>Comparative genomic analysis of thermophilic fungi reveals convergent evolutionary adaptations and gene losses.</title>
        <authorList>
            <person name="Steindorff A.S."/>
            <person name="Aguilar-Pontes M.V."/>
            <person name="Robinson A.J."/>
            <person name="Andreopoulos B."/>
            <person name="LaButti K."/>
            <person name="Kuo A."/>
            <person name="Mondo S."/>
            <person name="Riley R."/>
            <person name="Otillar R."/>
            <person name="Haridas S."/>
            <person name="Lipzen A."/>
            <person name="Grimwood J."/>
            <person name="Schmutz J."/>
            <person name="Clum A."/>
            <person name="Reid I.D."/>
            <person name="Moisan M.C."/>
            <person name="Butler G."/>
            <person name="Nguyen T.T.M."/>
            <person name="Dewar K."/>
            <person name="Conant G."/>
            <person name="Drula E."/>
            <person name="Henrissat B."/>
            <person name="Hansel C."/>
            <person name="Singer S."/>
            <person name="Hutchinson M.I."/>
            <person name="de Vries R.P."/>
            <person name="Natvig D.O."/>
            <person name="Powell A.J."/>
            <person name="Tsang A."/>
            <person name="Grigoriev I.V."/>
        </authorList>
    </citation>
    <scope>NUCLEOTIDE SEQUENCE [LARGE SCALE GENOMIC DNA]</scope>
    <source>
        <strain evidence="2 3">CBS 494.80</strain>
    </source>
</reference>
<organism evidence="2 3">
    <name type="scientific">Oculimacula yallundae</name>
    <dbReference type="NCBI Taxonomy" id="86028"/>
    <lineage>
        <taxon>Eukaryota</taxon>
        <taxon>Fungi</taxon>
        <taxon>Dikarya</taxon>
        <taxon>Ascomycota</taxon>
        <taxon>Pezizomycotina</taxon>
        <taxon>Leotiomycetes</taxon>
        <taxon>Helotiales</taxon>
        <taxon>Ploettnerulaceae</taxon>
        <taxon>Oculimacula</taxon>
    </lineage>
</organism>
<proteinExistence type="predicted"/>
<feature type="compositionally biased region" description="Polar residues" evidence="1">
    <location>
        <begin position="200"/>
        <end position="218"/>
    </location>
</feature>
<evidence type="ECO:0000313" key="2">
    <source>
        <dbReference type="EMBL" id="KAL2069078.1"/>
    </source>
</evidence>
<protein>
    <recommendedName>
        <fullName evidence="4">C2H2-type domain-containing protein</fullName>
    </recommendedName>
</protein>
<feature type="region of interest" description="Disordered" evidence="1">
    <location>
        <begin position="170"/>
        <end position="227"/>
    </location>
</feature>
<accession>A0ABR4CGJ5</accession>
<evidence type="ECO:0000313" key="3">
    <source>
        <dbReference type="Proteomes" id="UP001595075"/>
    </source>
</evidence>
<keyword evidence="3" id="KW-1185">Reference proteome</keyword>
<comment type="caution">
    <text evidence="2">The sequence shown here is derived from an EMBL/GenBank/DDBJ whole genome shotgun (WGS) entry which is preliminary data.</text>
</comment>
<dbReference type="EMBL" id="JAZHXI010000008">
    <property type="protein sequence ID" value="KAL2069078.1"/>
    <property type="molecule type" value="Genomic_DNA"/>
</dbReference>
<feature type="compositionally biased region" description="Low complexity" evidence="1">
    <location>
        <begin position="179"/>
        <end position="189"/>
    </location>
</feature>